<feature type="region of interest" description="Disordered" evidence="3">
    <location>
        <begin position="1"/>
        <end position="20"/>
    </location>
</feature>
<evidence type="ECO:0000256" key="3">
    <source>
        <dbReference type="SAM" id="MobiDB-lite"/>
    </source>
</evidence>
<dbReference type="InterPro" id="IPR008927">
    <property type="entry name" value="6-PGluconate_DH-like_C_sf"/>
</dbReference>
<dbReference type="SUPFAM" id="SSF48179">
    <property type="entry name" value="6-phosphogluconate dehydrogenase C-terminal domain-like"/>
    <property type="match status" value="2"/>
</dbReference>
<protein>
    <submittedName>
        <fullName evidence="6">NAD(P)-dependent oxidoreductase</fullName>
    </submittedName>
</protein>
<accession>A0A515DE13</accession>
<feature type="domain" description="3-hydroxyisobutyrate dehydrogenase-like NAD-binding" evidence="5">
    <location>
        <begin position="531"/>
        <end position="649"/>
    </location>
</feature>
<dbReference type="Pfam" id="PF14833">
    <property type="entry name" value="NAD_binding_11"/>
    <property type="match status" value="2"/>
</dbReference>
<proteinExistence type="predicted"/>
<dbReference type="AlphaFoldDB" id="A0A515DE13"/>
<sequence>MDAPRRRERHHPRRAARPGRAGDLLRGLARRARRRQGRARTVRGGSQVSDGAAIKIGYIGLGAMGGALARRLVGTHKLTVWDVNAAAAASFDKLGATVAPSAAELARQCDIVLLCLPRSSDVRKLVFGPSGLAEGLSAGKLVIDQTSGVPAETHEIATQLATSGVAMIDAPVSGGVAGAAAGTITIMASGPQDNYQKALPVLTAISTTIFRCGSRVGDAQAMKLVNNVLSAGCRLATLEIVAMGRKMGLSLAAMTDVINKGSGRNRTSKVMLQGLVDGKPSASSFAMSLMLKDMNQAIQLGMECGAPTTITNVVRGLLQIGVSTLGESAQLEEVMGLIESMAATRIVNPSEAAAAQPGTTAATVETKDLRVGYVGLGTMGGALTRRMMLSRKMRVFDVRPEVVHGFESEGATSAADLRSLARECDVIFICVPTSAIVRDVVFGKGGLAEGLAPGKIIVDQTTGDPTMTRSIAADLQKLGVALVDAPVSGGPRGAAAGTIAIMCGGPADSYATVQPILASISPNLVYCGQTGNGHVAKLIQNAVASCNRLLTYEAATIAVKYGLRLEDMATVINKSTGWSGASERILPALSEGKATADFQLQLMAKDLKLAGRMAMDCGAPMLIAGTVRSLFEIGVHELGGTANLDSVAQLFESMAGIKFAGA</sequence>
<keyword evidence="1" id="KW-0560">Oxidoreductase</keyword>
<dbReference type="Pfam" id="PF03446">
    <property type="entry name" value="NAD_binding_2"/>
    <property type="match status" value="2"/>
</dbReference>
<name>A0A515DE13_9BURK</name>
<evidence type="ECO:0000259" key="5">
    <source>
        <dbReference type="Pfam" id="PF14833"/>
    </source>
</evidence>
<dbReference type="OrthoDB" id="9777604at2"/>
<dbReference type="Gene3D" id="1.10.1040.10">
    <property type="entry name" value="N-(1-d-carboxylethyl)-l-norvaline Dehydrogenase, domain 2"/>
    <property type="match status" value="2"/>
</dbReference>
<dbReference type="PANTHER" id="PTHR22981">
    <property type="entry name" value="3-HYDROXYISOBUTYRATE DEHYDROGENASE-RELATED"/>
    <property type="match status" value="1"/>
</dbReference>
<keyword evidence="2" id="KW-0520">NAD</keyword>
<dbReference type="PANTHER" id="PTHR22981:SF7">
    <property type="entry name" value="3-HYDROXYISOBUTYRATE DEHYDROGENASE, MITOCHONDRIAL"/>
    <property type="match status" value="1"/>
</dbReference>
<dbReference type="Gene3D" id="3.40.50.720">
    <property type="entry name" value="NAD(P)-binding Rossmann-like Domain"/>
    <property type="match status" value="2"/>
</dbReference>
<dbReference type="InterPro" id="IPR006115">
    <property type="entry name" value="6PGDH_NADP-bd"/>
</dbReference>
<dbReference type="KEGG" id="rhf:EUB48_16065"/>
<dbReference type="GO" id="GO:0050661">
    <property type="term" value="F:NADP binding"/>
    <property type="evidence" value="ECO:0007669"/>
    <property type="project" value="InterPro"/>
</dbReference>
<dbReference type="InterPro" id="IPR029154">
    <property type="entry name" value="HIBADH-like_NADP-bd"/>
</dbReference>
<feature type="domain" description="3-hydroxyisobutyrate dehydrogenase-like NAD-binding" evidence="5">
    <location>
        <begin position="217"/>
        <end position="336"/>
    </location>
</feature>
<dbReference type="GO" id="GO:0016616">
    <property type="term" value="F:oxidoreductase activity, acting on the CH-OH group of donors, NAD or NADP as acceptor"/>
    <property type="evidence" value="ECO:0007669"/>
    <property type="project" value="TreeGrafter"/>
</dbReference>
<evidence type="ECO:0000259" key="4">
    <source>
        <dbReference type="Pfam" id="PF03446"/>
    </source>
</evidence>
<dbReference type="InterPro" id="IPR013328">
    <property type="entry name" value="6PGD_dom2"/>
</dbReference>
<dbReference type="GO" id="GO:0051287">
    <property type="term" value="F:NAD binding"/>
    <property type="evidence" value="ECO:0007669"/>
    <property type="project" value="InterPro"/>
</dbReference>
<feature type="domain" description="6-phosphogluconate dehydrogenase NADP-binding" evidence="4">
    <location>
        <begin position="55"/>
        <end position="212"/>
    </location>
</feature>
<feature type="domain" description="6-phosphogluconate dehydrogenase NADP-binding" evidence="4">
    <location>
        <begin position="370"/>
        <end position="528"/>
    </location>
</feature>
<evidence type="ECO:0000256" key="2">
    <source>
        <dbReference type="ARBA" id="ARBA00023027"/>
    </source>
</evidence>
<dbReference type="EMBL" id="CP035503">
    <property type="protein sequence ID" value="QDL38635.1"/>
    <property type="molecule type" value="Genomic_DNA"/>
</dbReference>
<keyword evidence="7" id="KW-1185">Reference proteome</keyword>
<evidence type="ECO:0000256" key="1">
    <source>
        <dbReference type="ARBA" id="ARBA00023002"/>
    </source>
</evidence>
<dbReference type="Proteomes" id="UP000316798">
    <property type="component" value="Chromosome"/>
</dbReference>
<organism evidence="6 7">
    <name type="scientific">Rhodoferax sediminis</name>
    <dbReference type="NCBI Taxonomy" id="2509614"/>
    <lineage>
        <taxon>Bacteria</taxon>
        <taxon>Pseudomonadati</taxon>
        <taxon>Pseudomonadota</taxon>
        <taxon>Betaproteobacteria</taxon>
        <taxon>Burkholderiales</taxon>
        <taxon>Comamonadaceae</taxon>
        <taxon>Rhodoferax</taxon>
    </lineage>
</organism>
<evidence type="ECO:0000313" key="7">
    <source>
        <dbReference type="Proteomes" id="UP000316798"/>
    </source>
</evidence>
<dbReference type="InterPro" id="IPR036291">
    <property type="entry name" value="NAD(P)-bd_dom_sf"/>
</dbReference>
<dbReference type="SUPFAM" id="SSF51735">
    <property type="entry name" value="NAD(P)-binding Rossmann-fold domains"/>
    <property type="match status" value="2"/>
</dbReference>
<evidence type="ECO:0000313" key="6">
    <source>
        <dbReference type="EMBL" id="QDL38635.1"/>
    </source>
</evidence>
<feature type="compositionally biased region" description="Basic residues" evidence="3">
    <location>
        <begin position="1"/>
        <end position="17"/>
    </location>
</feature>
<reference evidence="6 7" key="1">
    <citation type="submission" date="2019-01" db="EMBL/GenBank/DDBJ databases">
        <title>Genomic insights into a novel species Rhodoferax sp.</title>
        <authorList>
            <person name="Jin L."/>
        </authorList>
    </citation>
    <scope>NUCLEOTIDE SEQUENCE [LARGE SCALE GENOMIC DNA]</scope>
    <source>
        <strain evidence="6 7">CHu59-6-5</strain>
    </source>
</reference>
<gene>
    <name evidence="6" type="ORF">EUB48_16065</name>
</gene>